<evidence type="ECO:0000313" key="2">
    <source>
        <dbReference type="Proteomes" id="UP000244754"/>
    </source>
</evidence>
<dbReference type="AlphaFoldDB" id="A0A2S0WEA0"/>
<accession>A0A2S0WEA0</accession>
<dbReference type="RefSeq" id="WP_108404098.1">
    <property type="nucleotide sequence ID" value="NZ_CP026948.1"/>
</dbReference>
<gene>
    <name evidence="1" type="ORF">C3E79_06025</name>
</gene>
<dbReference type="InterPro" id="IPR019660">
    <property type="entry name" value="Put_sensory_transdc_reg_YbjN"/>
</dbReference>
<dbReference type="Proteomes" id="UP000244754">
    <property type="component" value="Chromosome"/>
</dbReference>
<evidence type="ECO:0000313" key="1">
    <source>
        <dbReference type="EMBL" id="AWB84089.1"/>
    </source>
</evidence>
<dbReference type="EMBL" id="CP026948">
    <property type="protein sequence ID" value="AWB84089.1"/>
    <property type="molecule type" value="Genomic_DNA"/>
</dbReference>
<organism evidence="1 2">
    <name type="scientific">Corynebacterium liangguodongii</name>
    <dbReference type="NCBI Taxonomy" id="2079535"/>
    <lineage>
        <taxon>Bacteria</taxon>
        <taxon>Bacillati</taxon>
        <taxon>Actinomycetota</taxon>
        <taxon>Actinomycetes</taxon>
        <taxon>Mycobacteriales</taxon>
        <taxon>Corynebacteriaceae</taxon>
        <taxon>Corynebacterium</taxon>
    </lineage>
</organism>
<reference evidence="2" key="1">
    <citation type="submission" date="2018-01" db="EMBL/GenBank/DDBJ databases">
        <authorList>
            <person name="Li J."/>
        </authorList>
    </citation>
    <scope>NUCLEOTIDE SEQUENCE [LARGE SCALE GENOMIC DNA]</scope>
    <source>
        <strain evidence="2">2184</strain>
    </source>
</reference>
<protein>
    <submittedName>
        <fullName evidence="1">Uncharacterized protein</fullName>
    </submittedName>
</protein>
<dbReference type="Pfam" id="PF10722">
    <property type="entry name" value="YbjN"/>
    <property type="match status" value="1"/>
</dbReference>
<dbReference type="OrthoDB" id="4416347at2"/>
<keyword evidence="2" id="KW-1185">Reference proteome</keyword>
<name>A0A2S0WEA0_9CORY</name>
<dbReference type="KEGG" id="clia:C3E79_06025"/>
<proteinExistence type="predicted"/>
<sequence length="139" mass="15362">MDFPRVTQEVVVGALSNLGVEAGVDEEGVLGAEFPAAVAQFYVDENFLTIHTTWNRSIAPAHQEEALEIINMLNRQIPTGKVAPIVVEGAPTIDVREHFLTAHGASEHQLCMMLDAYFQIAFMVFDDFEQRGFAQNAQV</sequence>